<organism evidence="3 4">
    <name type="scientific">Candida tropicalis (strain ATCC MYA-3404 / T1)</name>
    <name type="common">Yeast</name>
    <dbReference type="NCBI Taxonomy" id="294747"/>
    <lineage>
        <taxon>Eukaryota</taxon>
        <taxon>Fungi</taxon>
        <taxon>Dikarya</taxon>
        <taxon>Ascomycota</taxon>
        <taxon>Saccharomycotina</taxon>
        <taxon>Pichiomycetes</taxon>
        <taxon>Debaryomycetaceae</taxon>
        <taxon>Candida/Lodderomyces clade</taxon>
        <taxon>Candida</taxon>
    </lineage>
</organism>
<dbReference type="KEGG" id="ctp:CTRG_02062"/>
<evidence type="ECO:0000313" key="3">
    <source>
        <dbReference type="EMBL" id="EER35200.1"/>
    </source>
</evidence>
<dbReference type="GO" id="GO:0006886">
    <property type="term" value="P:intracellular protein transport"/>
    <property type="evidence" value="ECO:0007669"/>
    <property type="project" value="TreeGrafter"/>
</dbReference>
<dbReference type="eggNOG" id="ENOG502S0EM">
    <property type="taxonomic scope" value="Eukaryota"/>
</dbReference>
<name>C5M584_CANTT</name>
<feature type="domain" description="TUG ubiquitin-like" evidence="2">
    <location>
        <begin position="16"/>
        <end position="74"/>
    </location>
</feature>
<dbReference type="SUPFAM" id="SSF54236">
    <property type="entry name" value="Ubiquitin-like"/>
    <property type="match status" value="1"/>
</dbReference>
<dbReference type="InterPro" id="IPR021569">
    <property type="entry name" value="TUG-UBL1"/>
</dbReference>
<dbReference type="OrthoDB" id="440781at2759"/>
<proteinExistence type="predicted"/>
<dbReference type="PANTHER" id="PTHR46467">
    <property type="entry name" value="TETHER CONTAINING UBX DOMAIN FOR GLUT4"/>
    <property type="match status" value="1"/>
</dbReference>
<sequence>MSSINFNIIYERQLPKKVTIAKASTINQLISQALTVFSIDPASYTGKLYHNDKLLDGSLPLRLTNLLNNSKLVLKTSKKSSSGITNQDINVKFMNDQGGSAVKKISNGLKLNEVVREFGGDLTRPSILRILELNIESEKYDQVTLESIVGDSKNVVIRLNYRKSNDEENKETTERKQQEAIRLHIEQERLRKQKEERERLVELDKKKEIPPVYENDAKSEKDIEMKEPDEEPEEAQHVETKPLTKNPPPLETTADSNHYTFKEEELEDTPQLYVPSKTPQKSYDNPDEDYEVTLNQVKAYQNMIRNSGKRKPSKNKVPSSLPKKYQIRIKFPDGTILQINFIENVSEVKFGQLIKKIDELLLPEFINEYNLKNGVPPFTTIDMNFTTNNEYLHKLPDFQQERIMLIWELQKKDLNVHGPYVKNSQLTIKQSDELPERVLETHRGELPDDDQYRRHHHHHHTASQNNSSKPATDADKSKESKVPKWFKMK</sequence>
<dbReference type="GO" id="GO:0005737">
    <property type="term" value="C:cytoplasm"/>
    <property type="evidence" value="ECO:0007669"/>
    <property type="project" value="TreeGrafter"/>
</dbReference>
<dbReference type="AlphaFoldDB" id="C5M584"/>
<protein>
    <recommendedName>
        <fullName evidence="2">TUG ubiquitin-like domain-containing protein</fullName>
    </recommendedName>
</protein>
<dbReference type="GeneID" id="8297159"/>
<dbReference type="HOGENOM" id="CLU_521749_0_0_1"/>
<reference evidence="3 4" key="1">
    <citation type="journal article" date="2009" name="Nature">
        <title>Evolution of pathogenicity and sexual reproduction in eight Candida genomes.</title>
        <authorList>
            <person name="Butler G."/>
            <person name="Rasmussen M.D."/>
            <person name="Lin M.F."/>
            <person name="Santos M.A."/>
            <person name="Sakthikumar S."/>
            <person name="Munro C.A."/>
            <person name="Rheinbay E."/>
            <person name="Grabherr M."/>
            <person name="Forche A."/>
            <person name="Reedy J.L."/>
            <person name="Agrafioti I."/>
            <person name="Arnaud M.B."/>
            <person name="Bates S."/>
            <person name="Brown A.J."/>
            <person name="Brunke S."/>
            <person name="Costanzo M.C."/>
            <person name="Fitzpatrick D.A."/>
            <person name="de Groot P.W."/>
            <person name="Harris D."/>
            <person name="Hoyer L.L."/>
            <person name="Hube B."/>
            <person name="Klis F.M."/>
            <person name="Kodira C."/>
            <person name="Lennard N."/>
            <person name="Logue M.E."/>
            <person name="Martin R."/>
            <person name="Neiman A.M."/>
            <person name="Nikolaou E."/>
            <person name="Quail M.A."/>
            <person name="Quinn J."/>
            <person name="Santos M.C."/>
            <person name="Schmitzberger F.F."/>
            <person name="Sherlock G."/>
            <person name="Shah P."/>
            <person name="Silverstein K.A."/>
            <person name="Skrzypek M.S."/>
            <person name="Soll D."/>
            <person name="Staggs R."/>
            <person name="Stansfield I."/>
            <person name="Stumpf M.P."/>
            <person name="Sudbery P.E."/>
            <person name="Srikantha T."/>
            <person name="Zeng Q."/>
            <person name="Berman J."/>
            <person name="Berriman M."/>
            <person name="Heitman J."/>
            <person name="Gow N.A."/>
            <person name="Lorenz M.C."/>
            <person name="Birren B.W."/>
            <person name="Kellis M."/>
            <person name="Cuomo C.A."/>
        </authorList>
    </citation>
    <scope>NUCLEOTIDE SEQUENCE [LARGE SCALE GENOMIC DNA]</scope>
    <source>
        <strain evidence="4">ATCC MYA-3404 / T1</strain>
    </source>
</reference>
<evidence type="ECO:0000313" key="4">
    <source>
        <dbReference type="Proteomes" id="UP000002037"/>
    </source>
</evidence>
<dbReference type="VEuPathDB" id="FungiDB:CTRG_02062"/>
<dbReference type="Pfam" id="PF11470">
    <property type="entry name" value="TUG-UBL1"/>
    <property type="match status" value="1"/>
</dbReference>
<dbReference type="Gene3D" id="3.10.20.90">
    <property type="entry name" value="Phosphatidylinositol 3-kinase Catalytic Subunit, Chain A, domain 1"/>
    <property type="match status" value="1"/>
</dbReference>
<dbReference type="GO" id="GO:0012506">
    <property type="term" value="C:vesicle membrane"/>
    <property type="evidence" value="ECO:0007669"/>
    <property type="project" value="TreeGrafter"/>
</dbReference>
<dbReference type="GO" id="GO:0005634">
    <property type="term" value="C:nucleus"/>
    <property type="evidence" value="ECO:0007669"/>
    <property type="project" value="TreeGrafter"/>
</dbReference>
<feature type="region of interest" description="Disordered" evidence="1">
    <location>
        <begin position="211"/>
        <end position="288"/>
    </location>
</feature>
<feature type="compositionally biased region" description="Basic and acidic residues" evidence="1">
    <location>
        <begin position="472"/>
        <end position="482"/>
    </location>
</feature>
<dbReference type="Proteomes" id="UP000002037">
    <property type="component" value="Unassembled WGS sequence"/>
</dbReference>
<evidence type="ECO:0000259" key="2">
    <source>
        <dbReference type="Pfam" id="PF11470"/>
    </source>
</evidence>
<dbReference type="InterPro" id="IPR029071">
    <property type="entry name" value="Ubiquitin-like_domsf"/>
</dbReference>
<gene>
    <name evidence="3" type="ORF">CTRG_02062</name>
</gene>
<accession>C5M584</accession>
<dbReference type="RefSeq" id="XP_002547755.1">
    <property type="nucleotide sequence ID" value="XM_002547709.1"/>
</dbReference>
<feature type="region of interest" description="Disordered" evidence="1">
    <location>
        <begin position="447"/>
        <end position="489"/>
    </location>
</feature>
<feature type="compositionally biased region" description="Basic and acidic residues" evidence="1">
    <location>
        <begin position="211"/>
        <end position="226"/>
    </location>
</feature>
<dbReference type="STRING" id="294747.C5M584"/>
<keyword evidence="4" id="KW-1185">Reference proteome</keyword>
<dbReference type="EMBL" id="GG692396">
    <property type="protein sequence ID" value="EER35200.1"/>
    <property type="molecule type" value="Genomic_DNA"/>
</dbReference>
<evidence type="ECO:0000256" key="1">
    <source>
        <dbReference type="SAM" id="MobiDB-lite"/>
    </source>
</evidence>
<dbReference type="PANTHER" id="PTHR46467:SF1">
    <property type="entry name" value="TETHER CONTAINING UBX DOMAIN FOR GLUT4"/>
    <property type="match status" value="1"/>
</dbReference>